<proteinExistence type="predicted"/>
<dbReference type="AlphaFoldDB" id="A0A4Q0I465"/>
<protein>
    <submittedName>
        <fullName evidence="2">Copper amine oxidase N-terminal domain-containing protein</fullName>
    </submittedName>
</protein>
<dbReference type="Pfam" id="PF07833">
    <property type="entry name" value="Cu_amine_oxidN1"/>
    <property type="match status" value="1"/>
</dbReference>
<accession>A0A4Q0I465</accession>
<evidence type="ECO:0000313" key="3">
    <source>
        <dbReference type="Proteomes" id="UP000289166"/>
    </source>
</evidence>
<dbReference type="RefSeq" id="WP_128706507.1">
    <property type="nucleotide sequence ID" value="NZ_RLII01000042.1"/>
</dbReference>
<name>A0A4Q0I465_9FIRM</name>
<gene>
    <name evidence="2" type="ORF">EFD62_16325</name>
</gene>
<reference evidence="3" key="1">
    <citation type="submission" date="2018-11" db="EMBL/GenBank/DDBJ databases">
        <title>Genome sequencing of a novel mesophilic and cellulolytic organism within the genus Hungateiclostridium.</title>
        <authorList>
            <person name="Rettenmaier R."/>
            <person name="Liebl W."/>
            <person name="Zverlov V."/>
        </authorList>
    </citation>
    <scope>NUCLEOTIDE SEQUENCE [LARGE SCALE GENOMIC DNA]</scope>
    <source>
        <strain evidence="3">N2K1</strain>
    </source>
</reference>
<dbReference type="OrthoDB" id="9816096at2"/>
<dbReference type="InterPro" id="IPR012854">
    <property type="entry name" value="Cu_amine_oxidase-like_N"/>
</dbReference>
<dbReference type="Gene3D" id="3.30.457.10">
    <property type="entry name" value="Copper amine oxidase-like, N-terminal domain"/>
    <property type="match status" value="1"/>
</dbReference>
<evidence type="ECO:0000259" key="1">
    <source>
        <dbReference type="Pfam" id="PF07833"/>
    </source>
</evidence>
<feature type="domain" description="Copper amine oxidase-like N-terminal" evidence="1">
    <location>
        <begin position="32"/>
        <end position="141"/>
    </location>
</feature>
<evidence type="ECO:0000313" key="2">
    <source>
        <dbReference type="EMBL" id="RXE57692.1"/>
    </source>
</evidence>
<organism evidence="2 3">
    <name type="scientific">Acetivibrio mesophilus</name>
    <dbReference type="NCBI Taxonomy" id="2487273"/>
    <lineage>
        <taxon>Bacteria</taxon>
        <taxon>Bacillati</taxon>
        <taxon>Bacillota</taxon>
        <taxon>Clostridia</taxon>
        <taxon>Eubacteriales</taxon>
        <taxon>Oscillospiraceae</taxon>
        <taxon>Acetivibrio</taxon>
    </lineage>
</organism>
<keyword evidence="3" id="KW-1185">Reference proteome</keyword>
<sequence length="323" mass="36435">MKRIAKILTVILVITYLFSVPTFAVDLPIRVVVNGTKINFPDVEPFIDENSRTQVPIRFVGEALGADVGWDGNTKKVTITLNGRKVVLQIGNKNYEVNGQKKQMDTVALLKESRTFVPVRFVSEALGATVKWNANIKTVYIDMNGDVIPSPDPTEGSVKYYDGIAFNDATDVDAYGRIKIEKSKEFLLKLADQLRFVKENGKYYIECTYPEIPEGYEWSLGITVFDKDGTYTTYSPVGRNPKWLIPEEGSFKKEATDVTNTNDVDIIGILISLDHPETESLGKLNIVYSMDKSDMRAKFLPESGTIPTENYSETFDFNKMFQW</sequence>
<dbReference type="InterPro" id="IPR036582">
    <property type="entry name" value="Mao_N_sf"/>
</dbReference>
<comment type="caution">
    <text evidence="2">The sequence shown here is derived from an EMBL/GenBank/DDBJ whole genome shotgun (WGS) entry which is preliminary data.</text>
</comment>
<dbReference type="Proteomes" id="UP000289166">
    <property type="component" value="Unassembled WGS sequence"/>
</dbReference>
<dbReference type="SUPFAM" id="SSF55383">
    <property type="entry name" value="Copper amine oxidase, domain N"/>
    <property type="match status" value="1"/>
</dbReference>
<dbReference type="EMBL" id="RLII01000042">
    <property type="protein sequence ID" value="RXE57692.1"/>
    <property type="molecule type" value="Genomic_DNA"/>
</dbReference>